<dbReference type="Gene3D" id="1.20.5.170">
    <property type="match status" value="1"/>
</dbReference>
<sequence length="184" mass="21510">MKGDVCPENDSYDNVSDNEKDSQLKEAVEKVNETGDMIHIIKQELKCQILYKRFQEGKNAVDTEVKPPIQYELRPEEETRILRRREQNRKAAQRCRLRKKNKMEELEDTDTDLHNCFTDNPTLISSSSSSSPPPPPPPPPHYHNQHKLSLSSPLAQSRLARFFWIQIILTYSNNWGLFLIRDNY</sequence>
<evidence type="ECO:0000313" key="3">
    <source>
        <dbReference type="EMBL" id="CAI9730726.1"/>
    </source>
</evidence>
<dbReference type="Pfam" id="PF00170">
    <property type="entry name" value="bZIP_1"/>
    <property type="match status" value="1"/>
</dbReference>
<feature type="compositionally biased region" description="Pro residues" evidence="1">
    <location>
        <begin position="131"/>
        <end position="141"/>
    </location>
</feature>
<dbReference type="SMART" id="SM00338">
    <property type="entry name" value="BRLZ"/>
    <property type="match status" value="1"/>
</dbReference>
<dbReference type="AlphaFoldDB" id="A0AA36BA63"/>
<keyword evidence="4" id="KW-1185">Reference proteome</keyword>
<organism evidence="3 4">
    <name type="scientific">Octopus vulgaris</name>
    <name type="common">Common octopus</name>
    <dbReference type="NCBI Taxonomy" id="6645"/>
    <lineage>
        <taxon>Eukaryota</taxon>
        <taxon>Metazoa</taxon>
        <taxon>Spiralia</taxon>
        <taxon>Lophotrochozoa</taxon>
        <taxon>Mollusca</taxon>
        <taxon>Cephalopoda</taxon>
        <taxon>Coleoidea</taxon>
        <taxon>Octopodiformes</taxon>
        <taxon>Octopoda</taxon>
        <taxon>Incirrata</taxon>
        <taxon>Octopodidae</taxon>
        <taxon>Octopus</taxon>
    </lineage>
</organism>
<dbReference type="GO" id="GO:0003700">
    <property type="term" value="F:DNA-binding transcription factor activity"/>
    <property type="evidence" value="ECO:0007669"/>
    <property type="project" value="InterPro"/>
</dbReference>
<dbReference type="PROSITE" id="PS50217">
    <property type="entry name" value="BZIP"/>
    <property type="match status" value="1"/>
</dbReference>
<evidence type="ECO:0000313" key="4">
    <source>
        <dbReference type="Proteomes" id="UP001162480"/>
    </source>
</evidence>
<dbReference type="PROSITE" id="PS00036">
    <property type="entry name" value="BZIP_BASIC"/>
    <property type="match status" value="1"/>
</dbReference>
<feature type="region of interest" description="Disordered" evidence="1">
    <location>
        <begin position="110"/>
        <end position="149"/>
    </location>
</feature>
<reference evidence="3" key="1">
    <citation type="submission" date="2023-08" db="EMBL/GenBank/DDBJ databases">
        <authorList>
            <person name="Alioto T."/>
            <person name="Alioto T."/>
            <person name="Gomez Garrido J."/>
        </authorList>
    </citation>
    <scope>NUCLEOTIDE SEQUENCE</scope>
</reference>
<proteinExistence type="predicted"/>
<feature type="domain" description="BZIP" evidence="2">
    <location>
        <begin position="78"/>
        <end position="113"/>
    </location>
</feature>
<name>A0AA36BA63_OCTVU</name>
<dbReference type="InterPro" id="IPR004827">
    <property type="entry name" value="bZIP"/>
</dbReference>
<dbReference type="Proteomes" id="UP001162480">
    <property type="component" value="Chromosome 11"/>
</dbReference>
<dbReference type="InterPro" id="IPR046347">
    <property type="entry name" value="bZIP_sf"/>
</dbReference>
<dbReference type="EMBL" id="OX597824">
    <property type="protein sequence ID" value="CAI9730726.1"/>
    <property type="molecule type" value="Genomic_DNA"/>
</dbReference>
<gene>
    <name evidence="3" type="ORF">OCTVUL_1B027063</name>
</gene>
<evidence type="ECO:0000256" key="1">
    <source>
        <dbReference type="SAM" id="MobiDB-lite"/>
    </source>
</evidence>
<feature type="region of interest" description="Disordered" evidence="1">
    <location>
        <begin position="1"/>
        <end position="24"/>
    </location>
</feature>
<evidence type="ECO:0000259" key="2">
    <source>
        <dbReference type="PROSITE" id="PS50217"/>
    </source>
</evidence>
<dbReference type="SUPFAM" id="SSF57959">
    <property type="entry name" value="Leucine zipper domain"/>
    <property type="match status" value="1"/>
</dbReference>
<accession>A0AA36BA63</accession>
<protein>
    <submittedName>
        <fullName evidence="3">Activating transcription factor 3</fullName>
    </submittedName>
</protein>